<feature type="region of interest" description="Disordered" evidence="1">
    <location>
        <begin position="144"/>
        <end position="170"/>
    </location>
</feature>
<dbReference type="InterPro" id="IPR023214">
    <property type="entry name" value="HAD_sf"/>
</dbReference>
<accession>A0A5J4YIU8</accession>
<evidence type="ECO:0000313" key="3">
    <source>
        <dbReference type="Proteomes" id="UP000324585"/>
    </source>
</evidence>
<dbReference type="SUPFAM" id="SSF56784">
    <property type="entry name" value="HAD-like"/>
    <property type="match status" value="1"/>
</dbReference>
<dbReference type="EMBL" id="VRMN01000019">
    <property type="protein sequence ID" value="KAA8490760.1"/>
    <property type="molecule type" value="Genomic_DNA"/>
</dbReference>
<dbReference type="Gene3D" id="3.40.50.1000">
    <property type="entry name" value="HAD superfamily/HAD-like"/>
    <property type="match status" value="1"/>
</dbReference>
<dbReference type="OrthoDB" id="1711508at2759"/>
<gene>
    <name evidence="2" type="ORF">FVE85_4391</name>
</gene>
<sequence length="346" mass="39484">MLRERACDEMGARKVALEPLVKHLNRVPAGAPRPVKSELLVILDVKALLRYCRIDPKLRPHAPMRGPDFWFKSRQYWLRPFVDEFVDYLFRRHTVGQWSILLRKHVTIPVEKVFGRGLQAAACLRIRSSAPGLKLIEKVREHTKQPGISAEGSEHSGQAPPKSPPRPACKTHPHRDQLFFSFSGEECVPDPLGKKRRPFVKDLTKIWGTADCDYGATNTAVLDDDIGKLRLHPENLIQVRQLKSDRMSPATAEHALTLSTKANADNVSAGLKFDKDETLPWIALYLEHVVHAGVIDGDVRKKIRQLSFPEFMKANADEFKALKEQIGWTRDRAAYQAERRLEKWRE</sequence>
<dbReference type="InterPro" id="IPR036412">
    <property type="entry name" value="HAD-like_sf"/>
</dbReference>
<organism evidence="2 3">
    <name type="scientific">Porphyridium purpureum</name>
    <name type="common">Red alga</name>
    <name type="synonym">Porphyridium cruentum</name>
    <dbReference type="NCBI Taxonomy" id="35688"/>
    <lineage>
        <taxon>Eukaryota</taxon>
        <taxon>Rhodophyta</taxon>
        <taxon>Bangiophyceae</taxon>
        <taxon>Porphyridiales</taxon>
        <taxon>Porphyridiaceae</taxon>
        <taxon>Porphyridium</taxon>
    </lineage>
</organism>
<evidence type="ECO:0000313" key="2">
    <source>
        <dbReference type="EMBL" id="KAA8490760.1"/>
    </source>
</evidence>
<comment type="caution">
    <text evidence="2">The sequence shown here is derived from an EMBL/GenBank/DDBJ whole genome shotgun (WGS) entry which is preliminary data.</text>
</comment>
<reference evidence="3" key="1">
    <citation type="journal article" date="2019" name="Nat. Commun.">
        <title>Expansion of phycobilisome linker gene families in mesophilic red algae.</title>
        <authorList>
            <person name="Lee J."/>
            <person name="Kim D."/>
            <person name="Bhattacharya D."/>
            <person name="Yoon H.S."/>
        </authorList>
    </citation>
    <scope>NUCLEOTIDE SEQUENCE [LARGE SCALE GENOMIC DNA]</scope>
    <source>
        <strain evidence="3">CCMP 1328</strain>
    </source>
</reference>
<name>A0A5J4YIU8_PORPP</name>
<keyword evidence="3" id="KW-1185">Reference proteome</keyword>
<evidence type="ECO:0000256" key="1">
    <source>
        <dbReference type="SAM" id="MobiDB-lite"/>
    </source>
</evidence>
<dbReference type="AlphaFoldDB" id="A0A5J4YIU8"/>
<dbReference type="Proteomes" id="UP000324585">
    <property type="component" value="Unassembled WGS sequence"/>
</dbReference>
<proteinExistence type="predicted"/>
<protein>
    <submittedName>
        <fullName evidence="2">Uncharacterized protein</fullName>
    </submittedName>
</protein>